<protein>
    <submittedName>
        <fullName evidence="9">Rhomboid family intramembrane serine protease</fullName>
    </submittedName>
</protein>
<feature type="transmembrane region" description="Helical" evidence="7">
    <location>
        <begin position="21"/>
        <end position="41"/>
    </location>
</feature>
<evidence type="ECO:0000256" key="7">
    <source>
        <dbReference type="SAM" id="Phobius"/>
    </source>
</evidence>
<dbReference type="InterPro" id="IPR050925">
    <property type="entry name" value="Rhomboid_protease_S54"/>
</dbReference>
<evidence type="ECO:0000256" key="5">
    <source>
        <dbReference type="ARBA" id="ARBA00022989"/>
    </source>
</evidence>
<evidence type="ECO:0000256" key="6">
    <source>
        <dbReference type="ARBA" id="ARBA00023136"/>
    </source>
</evidence>
<proteinExistence type="inferred from homology"/>
<feature type="domain" description="Peptidase S54 rhomboid" evidence="8">
    <location>
        <begin position="74"/>
        <end position="232"/>
    </location>
</feature>
<dbReference type="PANTHER" id="PTHR43731:SF14">
    <property type="entry name" value="PRESENILIN-ASSOCIATED RHOMBOID-LIKE PROTEIN, MITOCHONDRIAL"/>
    <property type="match status" value="1"/>
</dbReference>
<dbReference type="InterPro" id="IPR022764">
    <property type="entry name" value="Peptidase_S54_rhomboid_dom"/>
</dbReference>
<keyword evidence="4" id="KW-0378">Hydrolase</keyword>
<feature type="transmembrane region" description="Helical" evidence="7">
    <location>
        <begin position="187"/>
        <end position="208"/>
    </location>
</feature>
<feature type="transmembrane region" description="Helical" evidence="7">
    <location>
        <begin position="136"/>
        <end position="157"/>
    </location>
</feature>
<keyword evidence="5 7" id="KW-1133">Transmembrane helix</keyword>
<comment type="subcellular location">
    <subcellularLocation>
        <location evidence="1">Membrane</location>
        <topology evidence="1">Multi-pass membrane protein</topology>
    </subcellularLocation>
</comment>
<feature type="transmembrane region" description="Helical" evidence="7">
    <location>
        <begin position="76"/>
        <end position="98"/>
    </location>
</feature>
<evidence type="ECO:0000256" key="2">
    <source>
        <dbReference type="ARBA" id="ARBA00009045"/>
    </source>
</evidence>
<dbReference type="InterPro" id="IPR035952">
    <property type="entry name" value="Rhomboid-like_sf"/>
</dbReference>
<dbReference type="PANTHER" id="PTHR43731">
    <property type="entry name" value="RHOMBOID PROTEASE"/>
    <property type="match status" value="1"/>
</dbReference>
<evidence type="ECO:0000313" key="10">
    <source>
        <dbReference type="Proteomes" id="UP001501525"/>
    </source>
</evidence>
<keyword evidence="10" id="KW-1185">Reference proteome</keyword>
<feature type="transmembrane region" description="Helical" evidence="7">
    <location>
        <begin position="214"/>
        <end position="234"/>
    </location>
</feature>
<reference evidence="10" key="1">
    <citation type="journal article" date="2019" name="Int. J. Syst. Evol. Microbiol.">
        <title>The Global Catalogue of Microorganisms (GCM) 10K type strain sequencing project: providing services to taxonomists for standard genome sequencing and annotation.</title>
        <authorList>
            <consortium name="The Broad Institute Genomics Platform"/>
            <consortium name="The Broad Institute Genome Sequencing Center for Infectious Disease"/>
            <person name="Wu L."/>
            <person name="Ma J."/>
        </authorList>
    </citation>
    <scope>NUCLEOTIDE SEQUENCE [LARGE SCALE GENOMIC DNA]</scope>
    <source>
        <strain evidence="10">JCM 17706</strain>
    </source>
</reference>
<gene>
    <name evidence="9" type="ORF">GCM10023260_03430</name>
</gene>
<comment type="caution">
    <text evidence="9">The sequence shown here is derived from an EMBL/GenBank/DDBJ whole genome shotgun (WGS) entry which is preliminary data.</text>
</comment>
<keyword evidence="6 7" id="KW-0472">Membrane</keyword>
<keyword evidence="3 7" id="KW-0812">Transmembrane</keyword>
<evidence type="ECO:0000256" key="1">
    <source>
        <dbReference type="ARBA" id="ARBA00004141"/>
    </source>
</evidence>
<dbReference type="Proteomes" id="UP001501525">
    <property type="component" value="Unassembled WGS sequence"/>
</dbReference>
<dbReference type="Pfam" id="PF01694">
    <property type="entry name" value="Rhomboid"/>
    <property type="match status" value="1"/>
</dbReference>
<dbReference type="Gene3D" id="1.20.1540.10">
    <property type="entry name" value="Rhomboid-like"/>
    <property type="match status" value="1"/>
</dbReference>
<dbReference type="RefSeq" id="WP_345096259.1">
    <property type="nucleotide sequence ID" value="NZ_BAABIY010000011.1"/>
</dbReference>
<dbReference type="SUPFAM" id="SSF144091">
    <property type="entry name" value="Rhomboid-like"/>
    <property type="match status" value="1"/>
</dbReference>
<accession>A0ABP9MEE0</accession>
<name>A0ABP9MEE0_9HYPH</name>
<organism evidence="9 10">
    <name type="scientific">Bartonella acomydis</name>
    <dbReference type="NCBI Taxonomy" id="686234"/>
    <lineage>
        <taxon>Bacteria</taxon>
        <taxon>Pseudomonadati</taxon>
        <taxon>Pseudomonadota</taxon>
        <taxon>Alphaproteobacteria</taxon>
        <taxon>Hyphomicrobiales</taxon>
        <taxon>Bartonellaceae</taxon>
        <taxon>Bartonella</taxon>
    </lineage>
</organism>
<evidence type="ECO:0000313" key="9">
    <source>
        <dbReference type="EMBL" id="GAA5095436.1"/>
    </source>
</evidence>
<evidence type="ECO:0000259" key="8">
    <source>
        <dbReference type="Pfam" id="PF01694"/>
    </source>
</evidence>
<keyword evidence="9" id="KW-0645">Protease</keyword>
<dbReference type="GO" id="GO:0006508">
    <property type="term" value="P:proteolysis"/>
    <property type="evidence" value="ECO:0007669"/>
    <property type="project" value="UniProtKB-KW"/>
</dbReference>
<evidence type="ECO:0000256" key="3">
    <source>
        <dbReference type="ARBA" id="ARBA00022692"/>
    </source>
</evidence>
<sequence>MKDANQQNNVSFFSQQPKESLLNIPFMIVVMITLCFCIYIIPQYFFSYTLSLESFELFSFTPVLFKTEPLAFCYTIITYSFMHGSFQHVALNMAWLLVFGTPLVRHLGSLRFLFFWILTAMIAVLTYFVFHHNSAVSLVGASGAVCGMMGAIIRYVFPLNYLGSSMQNDRFLGPLLPVKKVLRSKSALVFVCLWLSIDFIIGIFSSLFAGEGTAIAWEAHIGGFFSGFLLIRLFDTSRKKLKTMI</sequence>
<comment type="similarity">
    <text evidence="2">Belongs to the peptidase S54 family.</text>
</comment>
<dbReference type="GO" id="GO:0008233">
    <property type="term" value="F:peptidase activity"/>
    <property type="evidence" value="ECO:0007669"/>
    <property type="project" value="UniProtKB-KW"/>
</dbReference>
<feature type="transmembrane region" description="Helical" evidence="7">
    <location>
        <begin position="110"/>
        <end position="130"/>
    </location>
</feature>
<evidence type="ECO:0000256" key="4">
    <source>
        <dbReference type="ARBA" id="ARBA00022801"/>
    </source>
</evidence>
<dbReference type="EMBL" id="BAABIY010000011">
    <property type="protein sequence ID" value="GAA5095436.1"/>
    <property type="molecule type" value="Genomic_DNA"/>
</dbReference>